<evidence type="ECO:0008006" key="3">
    <source>
        <dbReference type="Google" id="ProtNLM"/>
    </source>
</evidence>
<organism evidence="1 2">
    <name type="scientific">Fusarium austroafricanum</name>
    <dbReference type="NCBI Taxonomy" id="2364996"/>
    <lineage>
        <taxon>Eukaryota</taxon>
        <taxon>Fungi</taxon>
        <taxon>Dikarya</taxon>
        <taxon>Ascomycota</taxon>
        <taxon>Pezizomycotina</taxon>
        <taxon>Sordariomycetes</taxon>
        <taxon>Hypocreomycetidae</taxon>
        <taxon>Hypocreales</taxon>
        <taxon>Nectriaceae</taxon>
        <taxon>Fusarium</taxon>
        <taxon>Fusarium concolor species complex</taxon>
    </lineage>
</organism>
<name>A0A8H4KL82_9HYPO</name>
<comment type="caution">
    <text evidence="1">The sequence shown here is derived from an EMBL/GenBank/DDBJ whole genome shotgun (WGS) entry which is preliminary data.</text>
</comment>
<protein>
    <recommendedName>
        <fullName evidence="3">Chromo domain-containing protein</fullName>
    </recommendedName>
</protein>
<evidence type="ECO:0000313" key="2">
    <source>
        <dbReference type="Proteomes" id="UP000605986"/>
    </source>
</evidence>
<dbReference type="EMBL" id="JAADJG010000223">
    <property type="protein sequence ID" value="KAF4451299.1"/>
    <property type="molecule type" value="Genomic_DNA"/>
</dbReference>
<keyword evidence="2" id="KW-1185">Reference proteome</keyword>
<accession>A0A8H4KL82</accession>
<gene>
    <name evidence="1" type="ORF">F53441_5720</name>
</gene>
<reference evidence="1" key="1">
    <citation type="submission" date="2020-01" db="EMBL/GenBank/DDBJ databases">
        <title>Identification and distribution of gene clusters putatively required for synthesis of sphingolipid metabolism inhibitors in phylogenetically diverse species of the filamentous fungus Fusarium.</title>
        <authorList>
            <person name="Kim H.-S."/>
            <person name="Busman M."/>
            <person name="Brown D.W."/>
            <person name="Divon H."/>
            <person name="Uhlig S."/>
            <person name="Proctor R.H."/>
        </authorList>
    </citation>
    <scope>NUCLEOTIDE SEQUENCE</scope>
    <source>
        <strain evidence="1">NRRL 53441</strain>
    </source>
</reference>
<dbReference type="Proteomes" id="UP000605986">
    <property type="component" value="Unassembled WGS sequence"/>
</dbReference>
<dbReference type="AlphaFoldDB" id="A0A8H4KL82"/>
<evidence type="ECO:0000313" key="1">
    <source>
        <dbReference type="EMBL" id="KAF4451299.1"/>
    </source>
</evidence>
<proteinExistence type="predicted"/>
<sequence length="131" mass="15274">MFYPSLGPYALMKIHWNDSEGDEQEQLFTERGVHEKDEEKLLAYWREKGGRAKATKKAKALHRDTVHLLRILEEKNVTPTEEGDLKYLVQFVGHSKERAQWWWAGGVKENYIELYEAGNNKSPEVSVKPMI</sequence>
<dbReference type="OrthoDB" id="5034561at2759"/>